<evidence type="ECO:0000313" key="8">
    <source>
        <dbReference type="Proteomes" id="UP000314294"/>
    </source>
</evidence>
<gene>
    <name evidence="7" type="primary">Lpcat2</name>
    <name evidence="7" type="ORF">EYF80_053652</name>
</gene>
<keyword evidence="3" id="KW-1133">Transmembrane helix</keyword>
<proteinExistence type="predicted"/>
<keyword evidence="6 7" id="KW-0012">Acyltransferase</keyword>
<evidence type="ECO:0000256" key="5">
    <source>
        <dbReference type="ARBA" id="ARBA00023136"/>
    </source>
</evidence>
<comment type="caution">
    <text evidence="7">The sequence shown here is derived from an EMBL/GenBank/DDBJ whole genome shotgun (WGS) entry which is preliminary data.</text>
</comment>
<evidence type="ECO:0000256" key="6">
    <source>
        <dbReference type="ARBA" id="ARBA00023315"/>
    </source>
</evidence>
<dbReference type="GO" id="GO:0042171">
    <property type="term" value="F:lysophosphatidic acid acyltransferase activity"/>
    <property type="evidence" value="ECO:0007669"/>
    <property type="project" value="TreeGrafter"/>
</dbReference>
<keyword evidence="8" id="KW-1185">Reference proteome</keyword>
<dbReference type="Proteomes" id="UP000314294">
    <property type="component" value="Unassembled WGS sequence"/>
</dbReference>
<dbReference type="AlphaFoldDB" id="A0A4Z2F603"/>
<keyword evidence="5" id="KW-0472">Membrane</keyword>
<dbReference type="GO" id="GO:0005783">
    <property type="term" value="C:endoplasmic reticulum"/>
    <property type="evidence" value="ECO:0007669"/>
    <property type="project" value="TreeGrafter"/>
</dbReference>
<dbReference type="OrthoDB" id="272512at2759"/>
<sequence>MTCSPGVLVSDVVRGAFRFLCRSVMAALGRAYFFSLGFRVVVKGTQAGSGEAPVIAVAPHSTFFDGIVCIVAGLPSTVSRVENLATPIFGRLVRCLQPVLVSRKDPDSRKNTIQEIHSRAKSGGLWPQVGHGVVDLAGLQLFLPTHFPTEEEKKSPPLFASRVRETMAHTLGVPVTDHTYEDCRLMISAGELTLPMEAGLVEFTKISRKLK</sequence>
<name>A0A4Z2F603_9TELE</name>
<evidence type="ECO:0000256" key="3">
    <source>
        <dbReference type="ARBA" id="ARBA00022989"/>
    </source>
</evidence>
<evidence type="ECO:0000313" key="7">
    <source>
        <dbReference type="EMBL" id="TNN36191.1"/>
    </source>
</evidence>
<organism evidence="7 8">
    <name type="scientific">Liparis tanakae</name>
    <name type="common">Tanaka's snailfish</name>
    <dbReference type="NCBI Taxonomy" id="230148"/>
    <lineage>
        <taxon>Eukaryota</taxon>
        <taxon>Metazoa</taxon>
        <taxon>Chordata</taxon>
        <taxon>Craniata</taxon>
        <taxon>Vertebrata</taxon>
        <taxon>Euteleostomi</taxon>
        <taxon>Actinopterygii</taxon>
        <taxon>Neopterygii</taxon>
        <taxon>Teleostei</taxon>
        <taxon>Neoteleostei</taxon>
        <taxon>Acanthomorphata</taxon>
        <taxon>Eupercaria</taxon>
        <taxon>Perciformes</taxon>
        <taxon>Cottioidei</taxon>
        <taxon>Cottales</taxon>
        <taxon>Liparidae</taxon>
        <taxon>Liparis</taxon>
    </lineage>
</organism>
<keyword evidence="4" id="KW-0443">Lipid metabolism</keyword>
<dbReference type="PANTHER" id="PTHR23063">
    <property type="entry name" value="PHOSPHOLIPID ACYLTRANSFERASE"/>
    <property type="match status" value="1"/>
</dbReference>
<evidence type="ECO:0000256" key="2">
    <source>
        <dbReference type="ARBA" id="ARBA00022692"/>
    </source>
</evidence>
<accession>A0A4Z2F603</accession>
<dbReference type="PANTHER" id="PTHR23063:SF21">
    <property type="entry name" value="LYSOPHOSPHATIDYLCHOLINE ACYLTRANSFERASE 2"/>
    <property type="match status" value="1"/>
</dbReference>
<reference evidence="7 8" key="1">
    <citation type="submission" date="2019-03" db="EMBL/GenBank/DDBJ databases">
        <title>First draft genome of Liparis tanakae, snailfish: a comprehensive survey of snailfish specific genes.</title>
        <authorList>
            <person name="Kim W."/>
            <person name="Song I."/>
            <person name="Jeong J.-H."/>
            <person name="Kim D."/>
            <person name="Kim S."/>
            <person name="Ryu S."/>
            <person name="Song J.Y."/>
            <person name="Lee S.K."/>
        </authorList>
    </citation>
    <scope>NUCLEOTIDE SEQUENCE [LARGE SCALE GENOMIC DNA]</scope>
    <source>
        <tissue evidence="7">Muscle</tissue>
    </source>
</reference>
<dbReference type="EMBL" id="SRLO01001649">
    <property type="protein sequence ID" value="TNN36191.1"/>
    <property type="molecule type" value="Genomic_DNA"/>
</dbReference>
<dbReference type="GO" id="GO:0047184">
    <property type="term" value="F:1-acylglycerophosphocholine O-acyltransferase activity"/>
    <property type="evidence" value="ECO:0007669"/>
    <property type="project" value="TreeGrafter"/>
</dbReference>
<protein>
    <submittedName>
        <fullName evidence="7">Lysophosphatidylcholine acyltransferase 2</fullName>
    </submittedName>
</protein>
<dbReference type="GO" id="GO:0006629">
    <property type="term" value="P:lipid metabolic process"/>
    <property type="evidence" value="ECO:0007669"/>
    <property type="project" value="UniProtKB-KW"/>
</dbReference>
<keyword evidence="2" id="KW-0812">Transmembrane</keyword>
<evidence type="ECO:0000256" key="1">
    <source>
        <dbReference type="ARBA" id="ARBA00022679"/>
    </source>
</evidence>
<evidence type="ECO:0000256" key="4">
    <source>
        <dbReference type="ARBA" id="ARBA00023098"/>
    </source>
</evidence>
<dbReference type="SUPFAM" id="SSF69593">
    <property type="entry name" value="Glycerol-3-phosphate (1)-acyltransferase"/>
    <property type="match status" value="1"/>
</dbReference>
<keyword evidence="1 7" id="KW-0808">Transferase</keyword>